<organism evidence="1 2">
    <name type="scientific">Gryllus longicercus</name>
    <dbReference type="NCBI Taxonomy" id="2509291"/>
    <lineage>
        <taxon>Eukaryota</taxon>
        <taxon>Metazoa</taxon>
        <taxon>Ecdysozoa</taxon>
        <taxon>Arthropoda</taxon>
        <taxon>Hexapoda</taxon>
        <taxon>Insecta</taxon>
        <taxon>Pterygota</taxon>
        <taxon>Neoptera</taxon>
        <taxon>Polyneoptera</taxon>
        <taxon>Orthoptera</taxon>
        <taxon>Ensifera</taxon>
        <taxon>Gryllidea</taxon>
        <taxon>Grylloidea</taxon>
        <taxon>Gryllidae</taxon>
        <taxon>Gryllinae</taxon>
        <taxon>Gryllus</taxon>
    </lineage>
</organism>
<reference evidence="1 2" key="1">
    <citation type="submission" date="2024-03" db="EMBL/GenBank/DDBJ databases">
        <title>The genome assembly and annotation of the cricket Gryllus longicercus Weissman &amp; Gray.</title>
        <authorList>
            <person name="Szrajer S."/>
            <person name="Gray D."/>
            <person name="Ylla G."/>
        </authorList>
    </citation>
    <scope>NUCLEOTIDE SEQUENCE [LARGE SCALE GENOMIC DNA]</scope>
    <source>
        <strain evidence="1">DAG 2021-001</strain>
        <tissue evidence="1">Whole body minus gut</tissue>
    </source>
</reference>
<keyword evidence="2" id="KW-1185">Reference proteome</keyword>
<gene>
    <name evidence="1" type="ORF">R5R35_000378</name>
</gene>
<dbReference type="Proteomes" id="UP001378592">
    <property type="component" value="Unassembled WGS sequence"/>
</dbReference>
<dbReference type="EMBL" id="JAZDUA010000802">
    <property type="protein sequence ID" value="KAK7789251.1"/>
    <property type="molecule type" value="Genomic_DNA"/>
</dbReference>
<comment type="caution">
    <text evidence="1">The sequence shown here is derived from an EMBL/GenBank/DDBJ whole genome shotgun (WGS) entry which is preliminary data.</text>
</comment>
<name>A0AAN9V0D1_9ORTH</name>
<sequence length="69" mass="8016">MEEVDLLAENIIKIEEIKEEPVDEKEDYCWNSIEELDPPFAVFVQPTEKQEGAVEETKVWISCRPTFTG</sequence>
<evidence type="ECO:0000313" key="2">
    <source>
        <dbReference type="Proteomes" id="UP001378592"/>
    </source>
</evidence>
<protein>
    <submittedName>
        <fullName evidence="1">Uncharacterized protein</fullName>
    </submittedName>
</protein>
<proteinExistence type="predicted"/>
<evidence type="ECO:0000313" key="1">
    <source>
        <dbReference type="EMBL" id="KAK7789251.1"/>
    </source>
</evidence>
<dbReference type="AlphaFoldDB" id="A0AAN9V0D1"/>
<accession>A0AAN9V0D1</accession>